<dbReference type="GO" id="GO:0001735">
    <property type="term" value="F:prenylcysteine oxidase activity"/>
    <property type="evidence" value="ECO:0007669"/>
    <property type="project" value="InterPro"/>
</dbReference>
<reference evidence="10" key="1">
    <citation type="journal article" date="2013" name="J. Plant Res.">
        <title>Effect of fungi and light on seed germination of three Opuntia species from semiarid lands of central Mexico.</title>
        <authorList>
            <person name="Delgado-Sanchez P."/>
            <person name="Jimenez-Bremont J.F."/>
            <person name="Guerrero-Gonzalez Mde L."/>
            <person name="Flores J."/>
        </authorList>
    </citation>
    <scope>NUCLEOTIDE SEQUENCE</scope>
    <source>
        <tissue evidence="10">Cladode</tissue>
    </source>
</reference>
<keyword evidence="5" id="KW-0274">FAD</keyword>
<comment type="cofactor">
    <cofactor evidence="1">
        <name>FAD</name>
        <dbReference type="ChEBI" id="CHEBI:57692"/>
    </cofactor>
</comment>
<evidence type="ECO:0000256" key="2">
    <source>
        <dbReference type="ARBA" id="ARBA00009967"/>
    </source>
</evidence>
<keyword evidence="3" id="KW-0285">Flavoprotein</keyword>
<evidence type="ECO:0000256" key="3">
    <source>
        <dbReference type="ARBA" id="ARBA00022630"/>
    </source>
</evidence>
<keyword evidence="4 8" id="KW-0732">Signal</keyword>
<dbReference type="GO" id="GO:0030328">
    <property type="term" value="P:prenylcysteine catabolic process"/>
    <property type="evidence" value="ECO:0007669"/>
    <property type="project" value="InterPro"/>
</dbReference>
<evidence type="ECO:0000259" key="9">
    <source>
        <dbReference type="Pfam" id="PF07156"/>
    </source>
</evidence>
<evidence type="ECO:0000256" key="7">
    <source>
        <dbReference type="ARBA" id="ARBA00023180"/>
    </source>
</evidence>
<organism evidence="10">
    <name type="scientific">Opuntia streptacantha</name>
    <name type="common">Prickly pear cactus</name>
    <name type="synonym">Opuntia cardona</name>
    <dbReference type="NCBI Taxonomy" id="393608"/>
    <lineage>
        <taxon>Eukaryota</taxon>
        <taxon>Viridiplantae</taxon>
        <taxon>Streptophyta</taxon>
        <taxon>Embryophyta</taxon>
        <taxon>Tracheophyta</taxon>
        <taxon>Spermatophyta</taxon>
        <taxon>Magnoliopsida</taxon>
        <taxon>eudicotyledons</taxon>
        <taxon>Gunneridae</taxon>
        <taxon>Pentapetalae</taxon>
        <taxon>Caryophyllales</taxon>
        <taxon>Cactineae</taxon>
        <taxon>Cactaceae</taxon>
        <taxon>Opuntioideae</taxon>
        <taxon>Opuntia</taxon>
    </lineage>
</organism>
<dbReference type="PANTHER" id="PTHR15944:SF0">
    <property type="entry name" value="PRENYLCYSTEINE LYASE DOMAIN-CONTAINING PROTEIN"/>
    <property type="match status" value="1"/>
</dbReference>
<accession>A0A7C9EKS4</accession>
<name>A0A7C9EKS4_OPUST</name>
<keyword evidence="6" id="KW-0560">Oxidoreductase</keyword>
<feature type="domain" description="Prenylcysteine lyase" evidence="9">
    <location>
        <begin position="151"/>
        <end position="480"/>
    </location>
</feature>
<keyword evidence="7" id="KW-0325">Glycoprotein</keyword>
<comment type="similarity">
    <text evidence="2">Belongs to the prenylcysteine oxidase family.</text>
</comment>
<proteinExistence type="inferred from homology"/>
<evidence type="ECO:0000256" key="8">
    <source>
        <dbReference type="SAM" id="SignalP"/>
    </source>
</evidence>
<sequence>MTPPPPPTLLLPCLLSLLLLSLSSASFSSSSPATVCIVGSGISGSSLAHFLRKYSPEPSLVGTIRMFEKNAVVGGRMATVTIANETFEAGASVIHPLNYHLSNFTSLLELRRRIGDDDDDASIGIWNGEKFLFKTLNLNWDFPLVKFSLVKKIVSLVNAVKLFWRYGFSLLRMQRFVEASLNNFLKYYESFGTRPVFGRVEDMLNWSGLYNLTRRSLKDELVDAGLSSLLVQELVTVITRINYGQSTSMSGLAGAVSLAGSGGGLWSVEGGNWQIAAGLISSSNVELHLNEEICSVSHYGTYYELNSTKSSSYQCHVTVFATPLDELDIKYHPPISIPERKLQHTHTTFVRGLLNPAYFGMGTITEVPELVGTVEDPNIPFSCVSVLKKHSKGDITYKLFSRKPLDDNLLDQMFSIRKETIRIDWAAYPHYEPPEIFAPFMLDDWHLYYINTFESAASAMETGAVSAENMARLILSRVSAGVYSHISSKESSGFGGCKEDLHKDS</sequence>
<feature type="signal peptide" evidence="8">
    <location>
        <begin position="1"/>
        <end position="25"/>
    </location>
</feature>
<protein>
    <recommendedName>
        <fullName evidence="9">Prenylcysteine lyase domain-containing protein</fullName>
    </recommendedName>
</protein>
<dbReference type="AlphaFoldDB" id="A0A7C9EKS4"/>
<feature type="chain" id="PRO_5033586857" description="Prenylcysteine lyase domain-containing protein" evidence="8">
    <location>
        <begin position="26"/>
        <end position="505"/>
    </location>
</feature>
<evidence type="ECO:0000256" key="4">
    <source>
        <dbReference type="ARBA" id="ARBA00022729"/>
    </source>
</evidence>
<dbReference type="FunFam" id="3.50.50.60:FF:000430">
    <property type="entry name" value="Farnesylcysteine lyase"/>
    <property type="match status" value="1"/>
</dbReference>
<dbReference type="PIRSF" id="PIRSF036292">
    <property type="entry name" value="Prenylcysteine_oxidase"/>
    <property type="match status" value="1"/>
</dbReference>
<dbReference type="EMBL" id="GISG01224454">
    <property type="protein sequence ID" value="MBA4664648.1"/>
    <property type="molecule type" value="Transcribed_RNA"/>
</dbReference>
<evidence type="ECO:0000256" key="1">
    <source>
        <dbReference type="ARBA" id="ARBA00001974"/>
    </source>
</evidence>
<dbReference type="InterPro" id="IPR017046">
    <property type="entry name" value="Prenylcysteine_Oxase1"/>
</dbReference>
<dbReference type="GO" id="GO:0030327">
    <property type="term" value="P:prenylated protein catabolic process"/>
    <property type="evidence" value="ECO:0007669"/>
    <property type="project" value="TreeGrafter"/>
</dbReference>
<dbReference type="InterPro" id="IPR036188">
    <property type="entry name" value="FAD/NAD-bd_sf"/>
</dbReference>
<dbReference type="Gene3D" id="3.50.50.60">
    <property type="entry name" value="FAD/NAD(P)-binding domain"/>
    <property type="match status" value="1"/>
</dbReference>
<dbReference type="InterPro" id="IPR010795">
    <property type="entry name" value="Prenylcys_lyase"/>
</dbReference>
<dbReference type="Pfam" id="PF07156">
    <property type="entry name" value="Prenylcys_lyase"/>
    <property type="match status" value="1"/>
</dbReference>
<evidence type="ECO:0000256" key="5">
    <source>
        <dbReference type="ARBA" id="ARBA00022827"/>
    </source>
</evidence>
<dbReference type="Pfam" id="PF13450">
    <property type="entry name" value="NAD_binding_8"/>
    <property type="match status" value="1"/>
</dbReference>
<dbReference type="EMBL" id="GISG01224455">
    <property type="protein sequence ID" value="MBA4664649.1"/>
    <property type="molecule type" value="Transcribed_RNA"/>
</dbReference>
<dbReference type="PANTHER" id="PTHR15944">
    <property type="entry name" value="FARNESYLCYSTEINE LYASE"/>
    <property type="match status" value="1"/>
</dbReference>
<evidence type="ECO:0000256" key="6">
    <source>
        <dbReference type="ARBA" id="ARBA00023002"/>
    </source>
</evidence>
<evidence type="ECO:0000313" key="10">
    <source>
        <dbReference type="EMBL" id="MBA4664648.1"/>
    </source>
</evidence>
<reference evidence="10" key="2">
    <citation type="submission" date="2020-07" db="EMBL/GenBank/DDBJ databases">
        <authorList>
            <person name="Vera ALvarez R."/>
            <person name="Arias-Moreno D.M."/>
            <person name="Jimenez-Jacinto V."/>
            <person name="Jimenez-Bremont J.F."/>
            <person name="Swaminathan K."/>
            <person name="Moose S.P."/>
            <person name="Guerrero-Gonzalez M.L."/>
            <person name="Marino-Ramirez L."/>
            <person name="Landsman D."/>
            <person name="Rodriguez-Kessler M."/>
            <person name="Delgado-Sanchez P."/>
        </authorList>
    </citation>
    <scope>NUCLEOTIDE SEQUENCE</scope>
    <source>
        <tissue evidence="10">Cladode</tissue>
    </source>
</reference>
<dbReference type="SUPFAM" id="SSF51905">
    <property type="entry name" value="FAD/NAD(P)-binding domain"/>
    <property type="match status" value="1"/>
</dbReference>